<reference evidence="2" key="1">
    <citation type="submission" date="2023-07" db="EMBL/GenBank/DDBJ databases">
        <title>30 novel species of actinomycetes from the DSMZ collection.</title>
        <authorList>
            <person name="Nouioui I."/>
        </authorList>
    </citation>
    <scope>NUCLEOTIDE SEQUENCE [LARGE SCALE GENOMIC DNA]</scope>
    <source>
        <strain evidence="2">DSM 44918</strain>
    </source>
</reference>
<evidence type="ECO:0000313" key="1">
    <source>
        <dbReference type="EMBL" id="MDT0317062.1"/>
    </source>
</evidence>
<evidence type="ECO:0000313" key="2">
    <source>
        <dbReference type="Proteomes" id="UP001183420"/>
    </source>
</evidence>
<dbReference type="Proteomes" id="UP001183420">
    <property type="component" value="Unassembled WGS sequence"/>
</dbReference>
<gene>
    <name evidence="1" type="ORF">RNC47_01775</name>
</gene>
<organism evidence="1 2">
    <name type="scientific">Streptomyces millisiae</name>
    <dbReference type="NCBI Taxonomy" id="3075542"/>
    <lineage>
        <taxon>Bacteria</taxon>
        <taxon>Bacillati</taxon>
        <taxon>Actinomycetota</taxon>
        <taxon>Actinomycetes</taxon>
        <taxon>Kitasatosporales</taxon>
        <taxon>Streptomycetaceae</taxon>
        <taxon>Streptomyces</taxon>
    </lineage>
</organism>
<sequence>MGLDITVVMVDWGRLNRVPAGERVEVLIDTVCPDFCCVPCAEADVAVTSAWVWPRAQEQRWCAEYRFVHTTGSYKWHFELSNAWDDMREFTDPDLRVALDTFLGGLVWDGPDDEPVVTVGADPWHARLLLFRPPDEVPALARAWERAGPRLEELRAPFAAEAAGWAGRPRSFDHAVALLREWADVVAEADRRGWGLVGLPY</sequence>
<comment type="caution">
    <text evidence="1">The sequence shown here is derived from an EMBL/GenBank/DDBJ whole genome shotgun (WGS) entry which is preliminary data.</text>
</comment>
<accession>A0ABU2LHJ2</accession>
<keyword evidence="2" id="KW-1185">Reference proteome</keyword>
<evidence type="ECO:0008006" key="3">
    <source>
        <dbReference type="Google" id="ProtNLM"/>
    </source>
</evidence>
<name>A0ABU2LHJ2_9ACTN</name>
<dbReference type="RefSeq" id="WP_311594787.1">
    <property type="nucleotide sequence ID" value="NZ_JAVREM010000001.1"/>
</dbReference>
<protein>
    <recommendedName>
        <fullName evidence="3">DUF402 domain-containing protein</fullName>
    </recommendedName>
</protein>
<proteinExistence type="predicted"/>
<dbReference type="EMBL" id="JAVREM010000001">
    <property type="protein sequence ID" value="MDT0317062.1"/>
    <property type="molecule type" value="Genomic_DNA"/>
</dbReference>